<evidence type="ECO:0000256" key="8">
    <source>
        <dbReference type="ARBA" id="ARBA00022989"/>
    </source>
</evidence>
<comment type="subcellular location">
    <subcellularLocation>
        <location evidence="1">Cell inner membrane</location>
    </subcellularLocation>
</comment>
<protein>
    <submittedName>
        <fullName evidence="11">Type II secretion system protein GspC</fullName>
    </submittedName>
</protein>
<evidence type="ECO:0000256" key="9">
    <source>
        <dbReference type="ARBA" id="ARBA00023136"/>
    </source>
</evidence>
<keyword evidence="7" id="KW-0653">Protein transport</keyword>
<dbReference type="EMBL" id="QFXC01000006">
    <property type="protein sequence ID" value="RDH85188.1"/>
    <property type="molecule type" value="Genomic_DNA"/>
</dbReference>
<keyword evidence="12" id="KW-1185">Reference proteome</keyword>
<dbReference type="Gene3D" id="2.30.30.830">
    <property type="match status" value="1"/>
</dbReference>
<evidence type="ECO:0000256" key="7">
    <source>
        <dbReference type="ARBA" id="ARBA00022927"/>
    </source>
</evidence>
<dbReference type="Gene3D" id="2.30.42.10">
    <property type="match status" value="1"/>
</dbReference>
<accession>A0A370DJU9</accession>
<dbReference type="InterPro" id="IPR024961">
    <property type="entry name" value="T2SS_GspC_N"/>
</dbReference>
<name>A0A370DJU9_9GAMM</name>
<evidence type="ECO:0000256" key="4">
    <source>
        <dbReference type="ARBA" id="ARBA00022475"/>
    </source>
</evidence>
<proteinExistence type="inferred from homology"/>
<evidence type="ECO:0000313" key="12">
    <source>
        <dbReference type="Proteomes" id="UP000254266"/>
    </source>
</evidence>
<evidence type="ECO:0000259" key="10">
    <source>
        <dbReference type="Pfam" id="PF11356"/>
    </source>
</evidence>
<evidence type="ECO:0000256" key="6">
    <source>
        <dbReference type="ARBA" id="ARBA00022692"/>
    </source>
</evidence>
<keyword evidence="6" id="KW-0812">Transmembrane</keyword>
<dbReference type="InterPro" id="IPR036034">
    <property type="entry name" value="PDZ_sf"/>
</dbReference>
<dbReference type="SUPFAM" id="SSF50156">
    <property type="entry name" value="PDZ domain-like"/>
    <property type="match status" value="1"/>
</dbReference>
<dbReference type="Proteomes" id="UP000254266">
    <property type="component" value="Unassembled WGS sequence"/>
</dbReference>
<comment type="similarity">
    <text evidence="2">Belongs to the GSP C family.</text>
</comment>
<sequence length="292" mass="32370">MSQSLLTRLTHLDYPKVVIKKLPVAITIVLIIFCAHKLSQITLALFSDSPVSNTTNNSLIKSSIKTNHKQNYESIIAANLFGSPEKTIKPTQIKAPETKLNLTLKGVFFTTPMIHSTAIISEGKNGKEESYNIGDKITGSAIIKEIWNDHVVITRNGHSEILRIIKDEMLGEVFSFIPDFKNLKPLVAKTPLDIIRLKIIDNPYLLIDYADAEAVKVNGKQIGYQLFPKKMGSTTIAEIGIEPGDVITSLNNVKLINAKNAKIALTKLVTDRDVTISVNRKNSKLSIRVELQ</sequence>
<keyword evidence="9" id="KW-0472">Membrane</keyword>
<evidence type="ECO:0000313" key="11">
    <source>
        <dbReference type="EMBL" id="RDH85188.1"/>
    </source>
</evidence>
<dbReference type="GO" id="GO:0015627">
    <property type="term" value="C:type II protein secretion system complex"/>
    <property type="evidence" value="ECO:0007669"/>
    <property type="project" value="InterPro"/>
</dbReference>
<dbReference type="NCBIfam" id="TIGR01713">
    <property type="entry name" value="typeII_sec_gspC"/>
    <property type="match status" value="1"/>
</dbReference>
<keyword evidence="8" id="KW-1133">Transmembrane helix</keyword>
<evidence type="ECO:0000256" key="3">
    <source>
        <dbReference type="ARBA" id="ARBA00022448"/>
    </source>
</evidence>
<keyword evidence="4" id="KW-1003">Cell membrane</keyword>
<evidence type="ECO:0000256" key="2">
    <source>
        <dbReference type="ARBA" id="ARBA00007986"/>
    </source>
</evidence>
<evidence type="ECO:0000256" key="1">
    <source>
        <dbReference type="ARBA" id="ARBA00004533"/>
    </source>
</evidence>
<dbReference type="Pfam" id="PF11356">
    <property type="entry name" value="T2SSC"/>
    <property type="match status" value="1"/>
</dbReference>
<reference evidence="11 12" key="1">
    <citation type="journal article" date="2018" name="ISME J.">
        <title>Endosymbiont genomes yield clues of tubeworm success.</title>
        <authorList>
            <person name="Li Y."/>
            <person name="Liles M.R."/>
            <person name="Halanych K.M."/>
        </authorList>
    </citation>
    <scope>NUCLEOTIDE SEQUENCE [LARGE SCALE GENOMIC DNA]</scope>
    <source>
        <strain evidence="11">A1464</strain>
    </source>
</reference>
<gene>
    <name evidence="11" type="primary">gspC</name>
    <name evidence="11" type="ORF">DIZ80_02600</name>
</gene>
<keyword evidence="3" id="KW-0813">Transport</keyword>
<dbReference type="AlphaFoldDB" id="A0A370DJU9"/>
<dbReference type="GO" id="GO:0005886">
    <property type="term" value="C:plasma membrane"/>
    <property type="evidence" value="ECO:0007669"/>
    <property type="project" value="UniProtKB-SubCell"/>
</dbReference>
<organism evidence="11 12">
    <name type="scientific">endosymbiont of Galathealinum brachiosum</name>
    <dbReference type="NCBI Taxonomy" id="2200906"/>
    <lineage>
        <taxon>Bacteria</taxon>
        <taxon>Pseudomonadati</taxon>
        <taxon>Pseudomonadota</taxon>
        <taxon>Gammaproteobacteria</taxon>
        <taxon>sulfur-oxidizing symbionts</taxon>
    </lineage>
</organism>
<feature type="domain" description="Type II secretion system protein GspC N-terminal" evidence="10">
    <location>
        <begin position="29"/>
        <end position="163"/>
    </location>
</feature>
<comment type="caution">
    <text evidence="11">The sequence shown here is derived from an EMBL/GenBank/DDBJ whole genome shotgun (WGS) entry which is preliminary data.</text>
</comment>
<dbReference type="GO" id="GO:0015628">
    <property type="term" value="P:protein secretion by the type II secretion system"/>
    <property type="evidence" value="ECO:0007669"/>
    <property type="project" value="InterPro"/>
</dbReference>
<keyword evidence="5" id="KW-0997">Cell inner membrane</keyword>
<dbReference type="InterPro" id="IPR001639">
    <property type="entry name" value="T2SS_protein-GspC"/>
</dbReference>
<evidence type="ECO:0000256" key="5">
    <source>
        <dbReference type="ARBA" id="ARBA00022519"/>
    </source>
</evidence>